<keyword evidence="1" id="KW-0812">Transmembrane</keyword>
<keyword evidence="3" id="KW-1185">Reference proteome</keyword>
<sequence>MSETNEQPSSPPRRLWSRFKILIRRIHLYSGLFLLPWVFLYGVTGAMFNHQGLFPSMAIQQIDQQVVADSAIKDFPTPAAFAQQVVDTLQQSAADAKITLAENHGAEFTNDVMFEVKEAGQQHVVYIDPIAQTAQVKTPPKNEEELQPLLSDIRNISLKPDPLDDARRSAAEIFSSVGIQSSDEPKPFAWTKLNFLADVDGELARVTYVLKDGHVDLTKHTGEDGMSPRNFLLRLHTSHGQPPHWNGRMFWSLAVDTMAIAMVCWGLTGLFMWWQLKRARILGTMVIACSLVTAAVMYFSIHDFYVATKL</sequence>
<dbReference type="RefSeq" id="WP_077026515.1">
    <property type="nucleotide sequence ID" value="NZ_CP017641.1"/>
</dbReference>
<feature type="transmembrane region" description="Helical" evidence="1">
    <location>
        <begin position="281"/>
        <end position="301"/>
    </location>
</feature>
<dbReference type="AlphaFoldDB" id="A0A1P8WMS3"/>
<accession>A0A1P8WMS3</accession>
<protein>
    <submittedName>
        <fullName evidence="2">Putative iron-regulated membrane protein</fullName>
    </submittedName>
</protein>
<feature type="transmembrane region" description="Helical" evidence="1">
    <location>
        <begin position="26"/>
        <end position="48"/>
    </location>
</feature>
<evidence type="ECO:0000313" key="3">
    <source>
        <dbReference type="Proteomes" id="UP000187735"/>
    </source>
</evidence>
<evidence type="ECO:0000256" key="1">
    <source>
        <dbReference type="SAM" id="Phobius"/>
    </source>
</evidence>
<feature type="transmembrane region" description="Helical" evidence="1">
    <location>
        <begin position="249"/>
        <end position="274"/>
    </location>
</feature>
<gene>
    <name evidence="2" type="ORF">Fuma_04993</name>
</gene>
<name>A0A1P8WMS3_9PLAN</name>
<dbReference type="EMBL" id="CP017641">
    <property type="protein sequence ID" value="APZ95337.1"/>
    <property type="molecule type" value="Genomic_DNA"/>
</dbReference>
<proteinExistence type="predicted"/>
<reference evidence="2 3" key="1">
    <citation type="journal article" date="2016" name="Front. Microbiol.">
        <title>Fuerstia marisgermanicae gen. nov., sp. nov., an Unusual Member of the Phylum Planctomycetes from the German Wadden Sea.</title>
        <authorList>
            <person name="Kohn T."/>
            <person name="Heuer A."/>
            <person name="Jogler M."/>
            <person name="Vollmers J."/>
            <person name="Boedeker C."/>
            <person name="Bunk B."/>
            <person name="Rast P."/>
            <person name="Borchert D."/>
            <person name="Glockner I."/>
            <person name="Freese H.M."/>
            <person name="Klenk H.P."/>
            <person name="Overmann J."/>
            <person name="Kaster A.K."/>
            <person name="Rohde M."/>
            <person name="Wiegand S."/>
            <person name="Jogler C."/>
        </authorList>
    </citation>
    <scope>NUCLEOTIDE SEQUENCE [LARGE SCALE GENOMIC DNA]</scope>
    <source>
        <strain evidence="2 3">NH11</strain>
    </source>
</reference>
<dbReference type="InterPro" id="IPR032307">
    <property type="entry name" value="PepSY_TM-like_2"/>
</dbReference>
<dbReference type="PANTHER" id="PTHR40115">
    <property type="entry name" value="INNER MEMBRANE PROTEIN WITH PEPSY TM HELIX"/>
    <property type="match status" value="1"/>
</dbReference>
<dbReference type="InterPro" id="IPR005625">
    <property type="entry name" value="PepSY-ass_TM"/>
</dbReference>
<dbReference type="KEGG" id="fmr:Fuma_04993"/>
<evidence type="ECO:0000313" key="2">
    <source>
        <dbReference type="EMBL" id="APZ95337.1"/>
    </source>
</evidence>
<dbReference type="OrthoDB" id="213240at2"/>
<keyword evidence="1" id="KW-1133">Transmembrane helix</keyword>
<dbReference type="Pfam" id="PF03929">
    <property type="entry name" value="PepSY_TM"/>
    <property type="match status" value="1"/>
</dbReference>
<dbReference type="STRING" id="1891926.Fuma_04993"/>
<keyword evidence="1" id="KW-0472">Membrane</keyword>
<dbReference type="Proteomes" id="UP000187735">
    <property type="component" value="Chromosome"/>
</dbReference>
<dbReference type="PANTHER" id="PTHR40115:SF1">
    <property type="entry name" value="INNER MEMBRANE PROTEIN WITH PEPSY TM HELIX"/>
    <property type="match status" value="1"/>
</dbReference>
<organism evidence="2 3">
    <name type="scientific">Fuerstiella marisgermanici</name>
    <dbReference type="NCBI Taxonomy" id="1891926"/>
    <lineage>
        <taxon>Bacteria</taxon>
        <taxon>Pseudomonadati</taxon>
        <taxon>Planctomycetota</taxon>
        <taxon>Planctomycetia</taxon>
        <taxon>Planctomycetales</taxon>
        <taxon>Planctomycetaceae</taxon>
        <taxon>Fuerstiella</taxon>
    </lineage>
</organism>